<dbReference type="Pfam" id="PF14897">
    <property type="entry name" value="EpsG"/>
    <property type="match status" value="1"/>
</dbReference>
<feature type="transmembrane region" description="Helical" evidence="1">
    <location>
        <begin position="329"/>
        <end position="348"/>
    </location>
</feature>
<feature type="transmembrane region" description="Helical" evidence="1">
    <location>
        <begin position="280"/>
        <end position="297"/>
    </location>
</feature>
<proteinExistence type="predicted"/>
<keyword evidence="3" id="KW-1185">Reference proteome</keyword>
<keyword evidence="1" id="KW-0472">Membrane</keyword>
<feature type="transmembrane region" description="Helical" evidence="1">
    <location>
        <begin position="304"/>
        <end position="323"/>
    </location>
</feature>
<feature type="transmembrane region" description="Helical" evidence="1">
    <location>
        <begin position="37"/>
        <end position="56"/>
    </location>
</feature>
<keyword evidence="1" id="KW-1133">Transmembrane helix</keyword>
<protein>
    <submittedName>
        <fullName evidence="2">EpsG family protein</fullName>
    </submittedName>
</protein>
<feature type="transmembrane region" description="Helical" evidence="1">
    <location>
        <begin position="6"/>
        <end position="25"/>
    </location>
</feature>
<dbReference type="Proteomes" id="UP001223761">
    <property type="component" value="Chromosome"/>
</dbReference>
<dbReference type="InterPro" id="IPR049458">
    <property type="entry name" value="EpsG-like"/>
</dbReference>
<keyword evidence="1" id="KW-0812">Transmembrane</keyword>
<dbReference type="RefSeq" id="WP_307898582.1">
    <property type="nucleotide sequence ID" value="NZ_CP133076.1"/>
</dbReference>
<feature type="transmembrane region" description="Helical" evidence="1">
    <location>
        <begin position="200"/>
        <end position="219"/>
    </location>
</feature>
<evidence type="ECO:0000313" key="3">
    <source>
        <dbReference type="Proteomes" id="UP001223761"/>
    </source>
</evidence>
<gene>
    <name evidence="2" type="ORF">RA955_17240</name>
</gene>
<feature type="transmembrane region" description="Helical" evidence="1">
    <location>
        <begin position="88"/>
        <end position="117"/>
    </location>
</feature>
<reference evidence="2 3" key="1">
    <citation type="submission" date="2023-08" db="EMBL/GenBank/DDBJ databases">
        <title>Genome sequencing of the thermostable Gram positive bacteria Geobacillus proteiniphilus strain T-6.</title>
        <authorList>
            <person name="Shulami S."/>
            <person name="Shoham Y."/>
        </authorList>
    </citation>
    <scope>NUCLEOTIDE SEQUENCE [LARGE SCALE GENOMIC DNA]</scope>
    <source>
        <strain evidence="2 3">T-6</strain>
    </source>
</reference>
<evidence type="ECO:0000256" key="1">
    <source>
        <dbReference type="SAM" id="Phobius"/>
    </source>
</evidence>
<evidence type="ECO:0000313" key="2">
    <source>
        <dbReference type="EMBL" id="WMJ16350.1"/>
    </source>
</evidence>
<feature type="transmembrane region" description="Helical" evidence="1">
    <location>
        <begin position="172"/>
        <end position="194"/>
    </location>
</feature>
<organism evidence="2 3">
    <name type="scientific">Geobacillus proteiniphilus</name>
    <dbReference type="NCBI Taxonomy" id="860353"/>
    <lineage>
        <taxon>Bacteria</taxon>
        <taxon>Bacillati</taxon>
        <taxon>Bacillota</taxon>
        <taxon>Bacilli</taxon>
        <taxon>Bacillales</taxon>
        <taxon>Anoxybacillaceae</taxon>
        <taxon>Geobacillus</taxon>
    </lineage>
</organism>
<name>A0ABY9MFD7_9BACL</name>
<sequence>MEVLFANTVIVFICSYLGSYKGNYLSKGIEIEGYRKFFLLIAILSLCSISGLRDFVGTDYELYSTIYYRLATTDISVSLKDYNNDLGFVLLCKLLGFISLDDRIFFIVTSLIINLLFYNSLKRYATPFELAVFLFITSYHYYTSFNIIRQYLAMAVVFWATKYLISRKFITFIVFIVLASTFHLSAIIMIPVAFIARRSFNISTILILIITTLGAYFGYESIIRFGVSSLNVERYKYYIDVLTRNERSSNIIYFFVWLVLTILLVLFRKKIIVKMKNYDLFLNLYMMSGIFQVLAWKHNYLFRLGLYFDMYGLVIIPMLTRIFDKSMNAFVYVSIIIIYFIYSTFLLLRGIGGILPYQWGF</sequence>
<accession>A0ABY9MFD7</accession>
<dbReference type="EMBL" id="CP133076">
    <property type="protein sequence ID" value="WMJ16350.1"/>
    <property type="molecule type" value="Genomic_DNA"/>
</dbReference>
<feature type="transmembrane region" description="Helical" evidence="1">
    <location>
        <begin position="124"/>
        <end position="142"/>
    </location>
</feature>
<feature type="transmembrane region" description="Helical" evidence="1">
    <location>
        <begin position="251"/>
        <end position="268"/>
    </location>
</feature>